<dbReference type="FunFam" id="3.30.930.10:FF:000011">
    <property type="entry name" value="Alanine--tRNA ligase, cytoplasmic"/>
    <property type="match status" value="1"/>
</dbReference>
<dbReference type="SUPFAM" id="SSF55186">
    <property type="entry name" value="ThrRS/AlaRS common domain"/>
    <property type="match status" value="1"/>
</dbReference>
<keyword evidence="12" id="KW-0496">Mitochondrion</keyword>
<dbReference type="Gene3D" id="3.30.930.10">
    <property type="entry name" value="Bira Bifunctional Protein, Domain 2"/>
    <property type="match status" value="1"/>
</dbReference>
<evidence type="ECO:0000256" key="5">
    <source>
        <dbReference type="ARBA" id="ARBA00022741"/>
    </source>
</evidence>
<dbReference type="AlphaFoldDB" id="M2XQR4"/>
<dbReference type="Proteomes" id="UP000030680">
    <property type="component" value="Unassembled WGS sequence"/>
</dbReference>
<dbReference type="GO" id="GO:0002161">
    <property type="term" value="F:aminoacyl-tRNA deacylase activity"/>
    <property type="evidence" value="ECO:0007669"/>
    <property type="project" value="TreeGrafter"/>
</dbReference>
<feature type="region of interest" description="Disordered" evidence="14">
    <location>
        <begin position="924"/>
        <end position="943"/>
    </location>
</feature>
<dbReference type="SUPFAM" id="SSF50447">
    <property type="entry name" value="Translation proteins"/>
    <property type="match status" value="1"/>
</dbReference>
<dbReference type="SUPFAM" id="SSF55681">
    <property type="entry name" value="Class II aaRS and biotin synthetases"/>
    <property type="match status" value="1"/>
</dbReference>
<accession>M2XQR4</accession>
<dbReference type="GO" id="GO:0004813">
    <property type="term" value="F:alanine-tRNA ligase activity"/>
    <property type="evidence" value="ECO:0007669"/>
    <property type="project" value="UniProtKB-UniRule"/>
</dbReference>
<dbReference type="CDD" id="cd00673">
    <property type="entry name" value="AlaRS_core"/>
    <property type="match status" value="1"/>
</dbReference>
<evidence type="ECO:0000256" key="4">
    <source>
        <dbReference type="ARBA" id="ARBA00022723"/>
    </source>
</evidence>
<keyword evidence="6 12" id="KW-0862">Zinc</keyword>
<dbReference type="InterPro" id="IPR018165">
    <property type="entry name" value="Ala-tRNA-synth_IIc_core"/>
</dbReference>
<feature type="binding site" evidence="12">
    <location>
        <position position="730"/>
    </location>
    <ligand>
        <name>Zn(2+)</name>
        <dbReference type="ChEBI" id="CHEBI:29105"/>
    </ligand>
</feature>
<comment type="similarity">
    <text evidence="1">Belongs to the class-II aminoacyl-tRNA synthetase family. Alax-L subfamily.</text>
</comment>
<dbReference type="HAMAP" id="MF_00036_B">
    <property type="entry name" value="Ala_tRNA_synth_B"/>
    <property type="match status" value="1"/>
</dbReference>
<evidence type="ECO:0000256" key="2">
    <source>
        <dbReference type="ARBA" id="ARBA00022555"/>
    </source>
</evidence>
<dbReference type="RefSeq" id="XP_005709097.1">
    <property type="nucleotide sequence ID" value="XM_005709040.1"/>
</dbReference>
<reference evidence="17" key="1">
    <citation type="journal article" date="2013" name="Science">
        <title>Gene transfer from bacteria and archaea facilitated evolution of an extremophilic eukaryote.</title>
        <authorList>
            <person name="Schonknecht G."/>
            <person name="Chen W.H."/>
            <person name="Ternes C.M."/>
            <person name="Barbier G.G."/>
            <person name="Shrestha R.P."/>
            <person name="Stanke M."/>
            <person name="Brautigam A."/>
            <person name="Baker B.J."/>
            <person name="Banfield J.F."/>
            <person name="Garavito R.M."/>
            <person name="Carr K."/>
            <person name="Wilkerson C."/>
            <person name="Rensing S.A."/>
            <person name="Gagneul D."/>
            <person name="Dickenson N.E."/>
            <person name="Oesterhelt C."/>
            <person name="Lercher M.J."/>
            <person name="Weber A.P."/>
        </authorList>
    </citation>
    <scope>NUCLEOTIDE SEQUENCE [LARGE SCALE GENOMIC DNA]</scope>
    <source>
        <strain evidence="17">074W</strain>
    </source>
</reference>
<dbReference type="SMART" id="SM00863">
    <property type="entry name" value="tRNA_SAD"/>
    <property type="match status" value="1"/>
</dbReference>
<dbReference type="PROSITE" id="PS50860">
    <property type="entry name" value="AA_TRNA_LIGASE_II_ALA"/>
    <property type="match status" value="1"/>
</dbReference>
<name>M2XQR4_GALSU</name>
<keyword evidence="4 12" id="KW-0479">Metal-binding</keyword>
<comment type="domain">
    <text evidence="12">Consists of three domains; the N-terminal catalytic domain, the editing domain and the C-terminal C-Ala domain. The editing domain removes incorrectly charged amino acids, while the C-Ala domain, along with tRNA(Ala), serves as a bridge to cooperatively bring together the editing and aminoacylation centers thus stimulating deacylation of misacylated tRNAs.</text>
</comment>
<organism evidence="16 17">
    <name type="scientific">Galdieria sulphuraria</name>
    <name type="common">Red alga</name>
    <dbReference type="NCBI Taxonomy" id="130081"/>
    <lineage>
        <taxon>Eukaryota</taxon>
        <taxon>Rhodophyta</taxon>
        <taxon>Bangiophyceae</taxon>
        <taxon>Galdieriales</taxon>
        <taxon>Galdieriaceae</taxon>
        <taxon>Galdieria</taxon>
    </lineage>
</organism>
<protein>
    <recommendedName>
        <fullName evidence="12">Alanine--tRNA ligase</fullName>
        <ecNumber evidence="12">6.1.1.7</ecNumber>
    </recommendedName>
    <alternativeName>
        <fullName evidence="12">Alanyl-tRNA synthetase</fullName>
        <shortName evidence="12">AlaRS</shortName>
    </alternativeName>
</protein>
<feature type="binding site" evidence="12">
    <location>
        <position position="607"/>
    </location>
    <ligand>
        <name>Zn(2+)</name>
        <dbReference type="ChEBI" id="CHEBI:29105"/>
    </ligand>
</feature>
<dbReference type="PRINTS" id="PR00980">
    <property type="entry name" value="TRNASYNTHALA"/>
</dbReference>
<evidence type="ECO:0000256" key="8">
    <source>
        <dbReference type="ARBA" id="ARBA00022884"/>
    </source>
</evidence>
<dbReference type="InterPro" id="IPR018163">
    <property type="entry name" value="Thr/Ala-tRNA-synth_IIc_edit"/>
</dbReference>
<evidence type="ECO:0000256" key="12">
    <source>
        <dbReference type="HAMAP-Rule" id="MF_03133"/>
    </source>
</evidence>
<dbReference type="SUPFAM" id="SSF101353">
    <property type="entry name" value="Putative anticodon-binding domain of alanyl-tRNA synthetase (AlaRS)"/>
    <property type="match status" value="1"/>
</dbReference>
<dbReference type="PANTHER" id="PTHR11777">
    <property type="entry name" value="ALANYL-TRNA SYNTHETASE"/>
    <property type="match status" value="1"/>
</dbReference>
<dbReference type="InterPro" id="IPR045864">
    <property type="entry name" value="aa-tRNA-synth_II/BPL/LPL"/>
</dbReference>
<dbReference type="Gene3D" id="3.30.980.10">
    <property type="entry name" value="Threonyl-trna Synthetase, Chain A, domain 2"/>
    <property type="match status" value="1"/>
</dbReference>
<dbReference type="GO" id="GO:0070143">
    <property type="term" value="P:mitochondrial alanyl-tRNA aminoacylation"/>
    <property type="evidence" value="ECO:0007669"/>
    <property type="project" value="UniProtKB-UniRule"/>
</dbReference>
<comment type="subcellular location">
    <subcellularLocation>
        <location evidence="12">Mitochondrion</location>
    </subcellularLocation>
    <subcellularLocation>
        <location evidence="12">Cytoplasm</location>
    </subcellularLocation>
</comment>
<dbReference type="GO" id="GO:0008270">
    <property type="term" value="F:zinc ion binding"/>
    <property type="evidence" value="ECO:0007669"/>
    <property type="project" value="UniProtKB-UniRule"/>
</dbReference>
<dbReference type="FunFam" id="3.30.980.10:FF:000004">
    <property type="entry name" value="Alanine--tRNA ligase, cytoplasmic"/>
    <property type="match status" value="1"/>
</dbReference>
<dbReference type="InterPro" id="IPR003156">
    <property type="entry name" value="DHHA1_dom"/>
</dbReference>
<keyword evidence="7 12" id="KW-0067">ATP-binding</keyword>
<comment type="subunit">
    <text evidence="12">Monomer.</text>
</comment>
<dbReference type="EMBL" id="KB454485">
    <property type="protein sequence ID" value="EME32577.1"/>
    <property type="molecule type" value="Genomic_DNA"/>
</dbReference>
<dbReference type="InterPro" id="IPR023033">
    <property type="entry name" value="Ala_tRNA_ligase_euk/bac"/>
</dbReference>
<evidence type="ECO:0000256" key="10">
    <source>
        <dbReference type="ARBA" id="ARBA00023146"/>
    </source>
</evidence>
<feature type="coiled-coil region" evidence="13">
    <location>
        <begin position="809"/>
        <end position="840"/>
    </location>
</feature>
<evidence type="ECO:0000256" key="14">
    <source>
        <dbReference type="SAM" id="MobiDB-lite"/>
    </source>
</evidence>
<dbReference type="EC" id="6.1.1.7" evidence="12"/>
<keyword evidence="5 12" id="KW-0547">Nucleotide-binding</keyword>
<keyword evidence="8 12" id="KW-0694">RNA-binding</keyword>
<feature type="compositionally biased region" description="Basic and acidic residues" evidence="14">
    <location>
        <begin position="924"/>
        <end position="933"/>
    </location>
</feature>
<dbReference type="PANTHER" id="PTHR11777:SF9">
    <property type="entry name" value="ALANINE--TRNA LIGASE, CYTOPLASMIC"/>
    <property type="match status" value="1"/>
</dbReference>
<feature type="binding site" evidence="12">
    <location>
        <position position="726"/>
    </location>
    <ligand>
        <name>Zn(2+)</name>
        <dbReference type="ChEBI" id="CHEBI:29105"/>
    </ligand>
</feature>
<dbReference type="InterPro" id="IPR018164">
    <property type="entry name" value="Ala-tRNA-synth_IIc_N"/>
</dbReference>
<keyword evidence="10 12" id="KW-0030">Aminoacyl-tRNA synthetase</keyword>
<dbReference type="Pfam" id="PF07973">
    <property type="entry name" value="tRNA_SAD"/>
    <property type="match status" value="1"/>
</dbReference>
<comment type="function">
    <text evidence="12">Catalyzes the attachment of alanine to tRNA(Ala) in a two-step reaction: alanine is first activated by ATP to form Ala-AMP and then transferred to the acceptor end of tRNA(Ala). Also edits incorrectly charged tRNA(Ala) via its editing domain.</text>
</comment>
<feature type="domain" description="Alanyl-transfer RNA synthetases family profile" evidence="15">
    <location>
        <begin position="2"/>
        <end position="769"/>
    </location>
</feature>
<dbReference type="GO" id="GO:0005739">
    <property type="term" value="C:mitochondrion"/>
    <property type="evidence" value="ECO:0007669"/>
    <property type="project" value="UniProtKB-SubCell"/>
</dbReference>
<keyword evidence="2 12" id="KW-0820">tRNA-binding</keyword>
<dbReference type="NCBIfam" id="TIGR00344">
    <property type="entry name" value="alaS"/>
    <property type="match status" value="1"/>
</dbReference>
<keyword evidence="17" id="KW-1185">Reference proteome</keyword>
<dbReference type="InterPro" id="IPR012947">
    <property type="entry name" value="tRNA_SAD"/>
</dbReference>
<comment type="catalytic activity">
    <reaction evidence="11 12">
        <text>tRNA(Ala) + L-alanine + ATP = L-alanyl-tRNA(Ala) + AMP + diphosphate</text>
        <dbReference type="Rhea" id="RHEA:12540"/>
        <dbReference type="Rhea" id="RHEA-COMP:9657"/>
        <dbReference type="Rhea" id="RHEA-COMP:9923"/>
        <dbReference type="ChEBI" id="CHEBI:30616"/>
        <dbReference type="ChEBI" id="CHEBI:33019"/>
        <dbReference type="ChEBI" id="CHEBI:57972"/>
        <dbReference type="ChEBI" id="CHEBI:78442"/>
        <dbReference type="ChEBI" id="CHEBI:78497"/>
        <dbReference type="ChEBI" id="CHEBI:456215"/>
        <dbReference type="EC" id="6.1.1.7"/>
    </reaction>
</comment>
<comment type="cofactor">
    <cofactor evidence="12">
        <name>Zn(2+)</name>
        <dbReference type="ChEBI" id="CHEBI:29105"/>
    </cofactor>
    <text evidence="12">Binds 1 zinc ion per subunit.</text>
</comment>
<dbReference type="OrthoDB" id="2423964at2759"/>
<dbReference type="InterPro" id="IPR009000">
    <property type="entry name" value="Transl_B-barrel_sf"/>
</dbReference>
<dbReference type="Pfam" id="PF01411">
    <property type="entry name" value="tRNA-synt_2c"/>
    <property type="match status" value="1"/>
</dbReference>
<evidence type="ECO:0000313" key="17">
    <source>
        <dbReference type="Proteomes" id="UP000030680"/>
    </source>
</evidence>
<evidence type="ECO:0000313" key="16">
    <source>
        <dbReference type="EMBL" id="EME32577.1"/>
    </source>
</evidence>
<evidence type="ECO:0000256" key="6">
    <source>
        <dbReference type="ARBA" id="ARBA00022833"/>
    </source>
</evidence>
<dbReference type="Gene3D" id="3.10.310.40">
    <property type="match status" value="1"/>
</dbReference>
<dbReference type="KEGG" id="gsl:Gasu_03470"/>
<dbReference type="InterPro" id="IPR018162">
    <property type="entry name" value="Ala-tRNA-ligase_IIc_anticod-bd"/>
</dbReference>
<proteinExistence type="inferred from homology"/>
<dbReference type="Pfam" id="PF02272">
    <property type="entry name" value="DHHA1"/>
    <property type="match status" value="1"/>
</dbReference>
<dbReference type="InterPro" id="IPR002318">
    <property type="entry name" value="Ala-tRNA-lgiase_IIc"/>
</dbReference>
<evidence type="ECO:0000256" key="7">
    <source>
        <dbReference type="ARBA" id="ARBA00022840"/>
    </source>
</evidence>
<dbReference type="Gene3D" id="2.40.30.130">
    <property type="match status" value="1"/>
</dbReference>
<keyword evidence="3 12" id="KW-0436">Ligase</keyword>
<evidence type="ECO:0000256" key="11">
    <source>
        <dbReference type="ARBA" id="ARBA00048300"/>
    </source>
</evidence>
<dbReference type="Gramene" id="EME32577">
    <property type="protein sequence ID" value="EME32577"/>
    <property type="gene ID" value="Gasu_03470"/>
</dbReference>
<evidence type="ECO:0000256" key="13">
    <source>
        <dbReference type="SAM" id="Coils"/>
    </source>
</evidence>
<keyword evidence="12" id="KW-0963">Cytoplasm</keyword>
<keyword evidence="13" id="KW-0175">Coiled coil</keyword>
<dbReference type="GO" id="GO:0000049">
    <property type="term" value="F:tRNA binding"/>
    <property type="evidence" value="ECO:0007669"/>
    <property type="project" value="UniProtKB-KW"/>
</dbReference>
<dbReference type="InterPro" id="IPR050058">
    <property type="entry name" value="Ala-tRNA_ligase"/>
</dbReference>
<dbReference type="GeneID" id="17091143"/>
<feature type="binding site" evidence="12">
    <location>
        <position position="611"/>
    </location>
    <ligand>
        <name>Zn(2+)</name>
        <dbReference type="ChEBI" id="CHEBI:29105"/>
    </ligand>
</feature>
<keyword evidence="9 12" id="KW-0648">Protein biosynthesis</keyword>
<dbReference type="GO" id="GO:0005524">
    <property type="term" value="F:ATP binding"/>
    <property type="evidence" value="ECO:0007669"/>
    <property type="project" value="UniProtKB-UniRule"/>
</dbReference>
<evidence type="ECO:0000256" key="9">
    <source>
        <dbReference type="ARBA" id="ARBA00022917"/>
    </source>
</evidence>
<dbReference type="OMA" id="QYNKDEK"/>
<evidence type="ECO:0000256" key="1">
    <source>
        <dbReference type="ARBA" id="ARBA00008429"/>
    </source>
</evidence>
<sequence length="961" mass="107907">MWSSVQVRRSFIDFFVQKEHVFYPSSPVIPFEDPTLLFINAGMNQFKPVFLGTVDPTSPLSKLKRACNSQKCIRAGGKHNDLEDVGKDTYHHTFFEMLGNWSFGDYFKEEAIAWAMELLTQVFGLPKERMYATYFGGSKEWKLEPDWEAKNIWLKYLPEDRVLPFGAKDNFWEMGDVGPCGPCSEIHFDRLGNRNAAELVNKDDPSVIEIWNLVFIQFNRETDGTLKLLPNKHIDTGMGFERVVSILQGVGSNYDTDVFSGLFLAIQEKTGCRRYTGTIGSQDKDMVDTAYRVVADHVRTLTFAITDGAVPSNNDRGYVLRRILRRAVRYAQQFLGAKTGLISSLVDVVVEQMKDAFPELQQRVDFVKQVILEEEESFGRTLLKGIEAFNKLASHLENEGKTIVPGQDVFFLYDTMGFPLDLTEVMARERGLKVDVRGFDEALENARKISRADRFSNEVGSKSLQLGADEIFHLQKNGIMPSVDEAKYRWFESLSSFIVALFDGKHFQTSFHHNRAKDTQDGEQYLGVVLKETNFYAEAGGQVADTGTVLIKKDGGATSGEFVVTDVQSYGGYILHAGYLSWGNMSVGDQIVCQVDYQRRQKIAPNHTMTHVLNFALRKIFGPTCDQRGSLVDPNKLRFDFAANRGMSRDDLKLVDEIVQAKIEEALPVVSKVAPLASAMSIRSLRAIFNEQYPDPVRIVAVGGNIDEMLRDPENEMWYDYSVELCGGTHISNTKVAEAFVTIEEGGVAKGIRRIVALTGKAAKQAIIDAQKLQDEVNLLQELPVDELNEELSKVGQRVDTALIPLLSKQHFKEQLQQLNKQLLQKKKEQQAKVEKEVMERIDKSIHNRNKIFVLVLEEIQGDAKVLSKLLSSVKTNYPQVSICLISADDKKRRLVVSALVCPQHISQGLFAKDWVEAALKELDGKGGGKDDQAQGQAKVGSEKSEVVKNCATTFALSFVQ</sequence>
<dbReference type="eggNOG" id="KOG0188">
    <property type="taxonomic scope" value="Eukaryota"/>
</dbReference>
<dbReference type="STRING" id="130081.M2XQR4"/>
<gene>
    <name evidence="16" type="ORF">Gasu_03470</name>
</gene>
<evidence type="ECO:0000256" key="3">
    <source>
        <dbReference type="ARBA" id="ARBA00022598"/>
    </source>
</evidence>
<evidence type="ECO:0000259" key="15">
    <source>
        <dbReference type="PROSITE" id="PS50860"/>
    </source>
</evidence>